<dbReference type="PATRIC" id="fig|540747.5.peg.4260"/>
<dbReference type="Pfam" id="PF00005">
    <property type="entry name" value="ABC_tran"/>
    <property type="match status" value="1"/>
</dbReference>
<dbReference type="AlphaFoldDB" id="A0A0T5NXM5"/>
<sequence length="245" mass="26590">MTCPPVLEVANLSKTFTLHLLGAREIVALNDVSFALAEGEFLALTGRTGAGKSTLIKTLLHYNRPTGGSVRYRRADGTVLTLADLPVIDLIALLEGEIGYVSQHLSVVPRVGALDLMIEAALHDDRARAEAEALALFERLCLPEALAPVYPVTFSGGEKQRFNLGLTLMRHPRLLILDEPTAALDPATREVVIDLLADLKVAGTSTIAVLHDRVAVDRLADREIEINDGRIMAETPICRKEETVL</sequence>
<name>A0A0T5NXM5_9RHOB</name>
<dbReference type="Gene3D" id="3.40.50.300">
    <property type="entry name" value="P-loop containing nucleotide triphosphate hydrolases"/>
    <property type="match status" value="1"/>
</dbReference>
<evidence type="ECO:0000313" key="6">
    <source>
        <dbReference type="Proteomes" id="UP000051401"/>
    </source>
</evidence>
<dbReference type="PROSITE" id="PS00211">
    <property type="entry name" value="ABC_TRANSPORTER_1"/>
    <property type="match status" value="1"/>
</dbReference>
<evidence type="ECO:0000256" key="1">
    <source>
        <dbReference type="ARBA" id="ARBA00022741"/>
    </source>
</evidence>
<evidence type="ECO:0000313" key="4">
    <source>
        <dbReference type="EMBL" id="KRS13566.1"/>
    </source>
</evidence>
<dbReference type="STRING" id="540747.SAMN04488031_1259"/>
<evidence type="ECO:0000259" key="3">
    <source>
        <dbReference type="PROSITE" id="PS50893"/>
    </source>
</evidence>
<dbReference type="InterPro" id="IPR003439">
    <property type="entry name" value="ABC_transporter-like_ATP-bd"/>
</dbReference>
<dbReference type="RefSeq" id="WP_037239963.1">
    <property type="nucleotide sequence ID" value="NZ_CP031601.1"/>
</dbReference>
<dbReference type="KEGG" id="rid:RIdsm_05990"/>
<organism evidence="4 6">
    <name type="scientific">Roseovarius indicus</name>
    <dbReference type="NCBI Taxonomy" id="540747"/>
    <lineage>
        <taxon>Bacteria</taxon>
        <taxon>Pseudomonadati</taxon>
        <taxon>Pseudomonadota</taxon>
        <taxon>Alphaproteobacteria</taxon>
        <taxon>Rhodobacterales</taxon>
        <taxon>Roseobacteraceae</taxon>
        <taxon>Roseovarius</taxon>
    </lineage>
</organism>
<evidence type="ECO:0000256" key="2">
    <source>
        <dbReference type="ARBA" id="ARBA00022840"/>
    </source>
</evidence>
<dbReference type="SUPFAM" id="SSF52540">
    <property type="entry name" value="P-loop containing nucleoside triphosphate hydrolases"/>
    <property type="match status" value="1"/>
</dbReference>
<evidence type="ECO:0000313" key="7">
    <source>
        <dbReference type="Proteomes" id="UP000325785"/>
    </source>
</evidence>
<dbReference type="OrthoDB" id="9802264at2"/>
<dbReference type="EC" id="2.7.8.37" evidence="5"/>
<gene>
    <name evidence="5" type="primary">phnL_2</name>
    <name evidence="5" type="ORF">RIdsm_05990</name>
    <name evidence="4" type="ORF">XM52_27430</name>
</gene>
<dbReference type="PANTHER" id="PTHR24220">
    <property type="entry name" value="IMPORT ATP-BINDING PROTEIN"/>
    <property type="match status" value="1"/>
</dbReference>
<dbReference type="GO" id="GO:0061693">
    <property type="term" value="F:alpha-D-ribose 1-methylphosphonate 5-triphosphate synthase activity"/>
    <property type="evidence" value="ECO:0007669"/>
    <property type="project" value="UniProtKB-EC"/>
</dbReference>
<keyword evidence="2" id="KW-0067">ATP-binding</keyword>
<dbReference type="InterPro" id="IPR015854">
    <property type="entry name" value="ABC_transpr_LolD-like"/>
</dbReference>
<dbReference type="EMBL" id="CP031601">
    <property type="protein sequence ID" value="QEW30144.1"/>
    <property type="molecule type" value="Genomic_DNA"/>
</dbReference>
<keyword evidence="6" id="KW-1185">Reference proteome</keyword>
<geneLocation type="plasmid" evidence="5">
    <name>pRIdsm_03</name>
</geneLocation>
<protein>
    <submittedName>
        <fullName evidence="5">Alpha-D-ribose 1-methylphosphonate 5-triphosphate synthase subunit PhnL</fullName>
        <ecNumber evidence="5">2.7.8.37</ecNumber>
    </submittedName>
</protein>
<dbReference type="GO" id="GO:0005886">
    <property type="term" value="C:plasma membrane"/>
    <property type="evidence" value="ECO:0007669"/>
    <property type="project" value="TreeGrafter"/>
</dbReference>
<geneLocation type="plasmid" evidence="7">
    <name>pridsm_03</name>
</geneLocation>
<reference evidence="4 6" key="1">
    <citation type="submission" date="2015-04" db="EMBL/GenBank/DDBJ databases">
        <title>The draft genome sequence of Roseovarius indicus B108T.</title>
        <authorList>
            <person name="Li G."/>
            <person name="Lai Q."/>
            <person name="Shao Z."/>
            <person name="Yan P."/>
        </authorList>
    </citation>
    <scope>NUCLEOTIDE SEQUENCE [LARGE SCALE GENOMIC DNA]</scope>
    <source>
        <strain evidence="4 6">B108</strain>
    </source>
</reference>
<dbReference type="GO" id="GO:0005524">
    <property type="term" value="F:ATP binding"/>
    <property type="evidence" value="ECO:0007669"/>
    <property type="project" value="UniProtKB-KW"/>
</dbReference>
<keyword evidence="5" id="KW-0808">Transferase</keyword>
<dbReference type="SMART" id="SM00382">
    <property type="entry name" value="AAA"/>
    <property type="match status" value="1"/>
</dbReference>
<dbReference type="InterPro" id="IPR027417">
    <property type="entry name" value="P-loop_NTPase"/>
</dbReference>
<dbReference type="GO" id="GO:0022857">
    <property type="term" value="F:transmembrane transporter activity"/>
    <property type="evidence" value="ECO:0007669"/>
    <property type="project" value="TreeGrafter"/>
</dbReference>
<dbReference type="Proteomes" id="UP000325785">
    <property type="component" value="Plasmid pRIdsm_03"/>
</dbReference>
<dbReference type="InterPro" id="IPR017871">
    <property type="entry name" value="ABC_transporter-like_CS"/>
</dbReference>
<reference evidence="5 7" key="2">
    <citation type="submission" date="2018-08" db="EMBL/GenBank/DDBJ databases">
        <title>Genetic Globetrotter - A new plasmid hitch-hiking vast phylogenetic and geographic distances.</title>
        <authorList>
            <person name="Vollmers J."/>
            <person name="Petersen J."/>
        </authorList>
    </citation>
    <scope>NUCLEOTIDE SEQUENCE [LARGE SCALE GENOMIC DNA]</scope>
    <source>
        <strain evidence="5 7">DSM 26383</strain>
        <plasmid evidence="7">pridsm_03</plasmid>
        <plasmid evidence="5">pRIdsm_03</plasmid>
    </source>
</reference>
<dbReference type="Proteomes" id="UP000051401">
    <property type="component" value="Unassembled WGS sequence"/>
</dbReference>
<dbReference type="PROSITE" id="PS50893">
    <property type="entry name" value="ABC_TRANSPORTER_2"/>
    <property type="match status" value="1"/>
</dbReference>
<dbReference type="GO" id="GO:0016887">
    <property type="term" value="F:ATP hydrolysis activity"/>
    <property type="evidence" value="ECO:0007669"/>
    <property type="project" value="InterPro"/>
</dbReference>
<proteinExistence type="predicted"/>
<dbReference type="InterPro" id="IPR003593">
    <property type="entry name" value="AAA+_ATPase"/>
</dbReference>
<keyword evidence="5" id="KW-0614">Plasmid</keyword>
<dbReference type="EMBL" id="LAXI01000036">
    <property type="protein sequence ID" value="KRS13566.1"/>
    <property type="molecule type" value="Genomic_DNA"/>
</dbReference>
<evidence type="ECO:0000313" key="5">
    <source>
        <dbReference type="EMBL" id="QEW30144.1"/>
    </source>
</evidence>
<feature type="domain" description="ABC transporter" evidence="3">
    <location>
        <begin position="7"/>
        <end position="245"/>
    </location>
</feature>
<accession>A0A0T5NXM5</accession>
<keyword evidence="1" id="KW-0547">Nucleotide-binding</keyword>